<dbReference type="Pfam" id="PF01048">
    <property type="entry name" value="PNP_UDP_1"/>
    <property type="match status" value="1"/>
</dbReference>
<sequence>MKHDISAGSVAQRRSIRAALGSMTATLLMLASLATFAPASAETGARHGSRTAILCAYEPEWQALLPSLTDRQDATYAGVTFVLGRIEGTPVVLIESGISQVNAAIATQTAIDHYNLDGIIVMGISGGVDPDLHVGDVVVPTQWREYLDSVFAREQNGQYTLPSYFAVPQTEHFGMIFPQPVRIQKPMGGTDLHTWFPADARLLDAARKVSADVTLENCTADRKCLPSKPRVIVGGNGISGPAFVDNAAFREFTRRAFQAEAVDMEAAAVAHTSYMNKVPFLSIRSLSDLAGGNAGSNEMEAFQSLASRNALAVLRALLVQLRSER</sequence>
<dbReference type="EMBL" id="JBHSWN010000001">
    <property type="protein sequence ID" value="MFC6789635.1"/>
    <property type="molecule type" value="Genomic_DNA"/>
</dbReference>
<feature type="signal peptide" evidence="1">
    <location>
        <begin position="1"/>
        <end position="41"/>
    </location>
</feature>
<gene>
    <name evidence="3" type="ORF">ACFQE0_08405</name>
    <name evidence="4" type="ORF">ACFQE0_23330</name>
</gene>
<feature type="chain" id="PRO_5045033360" evidence="1">
    <location>
        <begin position="42"/>
        <end position="325"/>
    </location>
</feature>
<accession>A0ABW2BPA2</accession>
<feature type="domain" description="Nucleoside phosphorylase" evidence="2">
    <location>
        <begin position="51"/>
        <end position="318"/>
    </location>
</feature>
<dbReference type="RefSeq" id="WP_378968780.1">
    <property type="nucleotide sequence ID" value="NZ_JBHSWN010000001.1"/>
</dbReference>
<evidence type="ECO:0000313" key="5">
    <source>
        <dbReference type="Proteomes" id="UP001596292"/>
    </source>
</evidence>
<dbReference type="InterPro" id="IPR000845">
    <property type="entry name" value="Nucleoside_phosphorylase_d"/>
</dbReference>
<reference evidence="4" key="3">
    <citation type="submission" date="2024-09" db="EMBL/GenBank/DDBJ databases">
        <authorList>
            <person name="Sun Q."/>
            <person name="Mori K."/>
        </authorList>
    </citation>
    <scope>NUCLEOTIDE SEQUENCE</scope>
    <source>
        <strain evidence="4">NBRC 103627</strain>
    </source>
</reference>
<protein>
    <submittedName>
        <fullName evidence="4">5'-methylthioadenosine/S-adenosylhomocysteine nucleosidase</fullName>
    </submittedName>
</protein>
<evidence type="ECO:0000256" key="1">
    <source>
        <dbReference type="SAM" id="SignalP"/>
    </source>
</evidence>
<comment type="caution">
    <text evidence="4">The sequence shown here is derived from an EMBL/GenBank/DDBJ whole genome shotgun (WGS) entry which is preliminary data.</text>
</comment>
<dbReference type="EMBL" id="JBHSWN010000001">
    <property type="protein sequence ID" value="MFC6792243.1"/>
    <property type="molecule type" value="Genomic_DNA"/>
</dbReference>
<keyword evidence="1" id="KW-0732">Signal</keyword>
<dbReference type="InterPro" id="IPR035994">
    <property type="entry name" value="Nucleoside_phosphorylase_sf"/>
</dbReference>
<dbReference type="PANTHER" id="PTHR21234:SF42">
    <property type="entry name" value="PHOSPHORYLASE SUPERFAMILY PROTEIN"/>
    <property type="match status" value="1"/>
</dbReference>
<reference evidence="5" key="2">
    <citation type="journal article" date="2019" name="Int. J. Syst. Evol. Microbiol.">
        <title>The Global Catalogue of Microorganisms (GCM) 10K type strain sequencing project: providing services to taxonomists for standard genome sequencing and annotation.</title>
        <authorList>
            <consortium name="The Broad Institute Genomics Platform"/>
            <consortium name="The Broad Institute Genome Sequencing Center for Infectious Disease"/>
            <person name="Wu L."/>
            <person name="Ma J."/>
        </authorList>
    </citation>
    <scope>NUCLEOTIDE SEQUENCE [LARGE SCALE GENOMIC DNA]</scope>
    <source>
        <strain evidence="5">CCUG 48316</strain>
    </source>
</reference>
<dbReference type="SUPFAM" id="SSF53167">
    <property type="entry name" value="Purine and uridine phosphorylases"/>
    <property type="match status" value="1"/>
</dbReference>
<evidence type="ECO:0000259" key="2">
    <source>
        <dbReference type="Pfam" id="PF01048"/>
    </source>
</evidence>
<name>A0ABW2BPA2_9HYPH</name>
<reference evidence="4" key="1">
    <citation type="journal article" date="2014" name="Int. J. Syst. Evol. Microbiol.">
        <title>Complete genome of a new Firmicutes species belonging to the dominant human colonic microbiota ('Ruminococcus bicirculans') reveals two chromosomes and a selective capacity to utilize plant glucans.</title>
        <authorList>
            <consortium name="NISC Comparative Sequencing Program"/>
            <person name="Wegmann U."/>
            <person name="Louis P."/>
            <person name="Goesmann A."/>
            <person name="Henrissat B."/>
            <person name="Duncan S.H."/>
            <person name="Flint H.J."/>
        </authorList>
    </citation>
    <scope>NUCLEOTIDE SEQUENCE</scope>
    <source>
        <strain evidence="4">NBRC 103627</strain>
    </source>
</reference>
<evidence type="ECO:0000313" key="4">
    <source>
        <dbReference type="EMBL" id="MFC6792243.1"/>
    </source>
</evidence>
<proteinExistence type="predicted"/>
<dbReference type="Proteomes" id="UP001596292">
    <property type="component" value="Unassembled WGS sequence"/>
</dbReference>
<keyword evidence="5" id="KW-1185">Reference proteome</keyword>
<dbReference type="PANTHER" id="PTHR21234">
    <property type="entry name" value="PURINE NUCLEOSIDE PHOSPHORYLASE"/>
    <property type="match status" value="1"/>
</dbReference>
<evidence type="ECO:0000313" key="3">
    <source>
        <dbReference type="EMBL" id="MFC6789635.1"/>
    </source>
</evidence>
<dbReference type="Gene3D" id="3.40.50.1580">
    <property type="entry name" value="Nucleoside phosphorylase domain"/>
    <property type="match status" value="1"/>
</dbReference>
<organism evidence="4 5">
    <name type="scientific">Methylobacterium komagatae</name>
    <dbReference type="NCBI Taxonomy" id="374425"/>
    <lineage>
        <taxon>Bacteria</taxon>
        <taxon>Pseudomonadati</taxon>
        <taxon>Pseudomonadota</taxon>
        <taxon>Alphaproteobacteria</taxon>
        <taxon>Hyphomicrobiales</taxon>
        <taxon>Methylobacteriaceae</taxon>
        <taxon>Methylobacterium</taxon>
    </lineage>
</organism>
<dbReference type="CDD" id="cd09008">
    <property type="entry name" value="MTAN"/>
    <property type="match status" value="1"/>
</dbReference>